<dbReference type="Pfam" id="PF24570">
    <property type="entry name" value="BACK_BPM_SPOP"/>
    <property type="match status" value="1"/>
</dbReference>
<dbReference type="CDD" id="cd18280">
    <property type="entry name" value="BTB_POZ_BPM_plant"/>
    <property type="match status" value="1"/>
</dbReference>
<dbReference type="InterPro" id="IPR056423">
    <property type="entry name" value="BACK_BPM_SPOP"/>
</dbReference>
<dbReference type="InterPro" id="IPR008974">
    <property type="entry name" value="TRAF-like"/>
</dbReference>
<dbReference type="PROSITE" id="PS50097">
    <property type="entry name" value="BTB"/>
    <property type="match status" value="1"/>
</dbReference>
<dbReference type="Gene3D" id="3.30.710.10">
    <property type="entry name" value="Potassium Channel Kv1.1, Chain A"/>
    <property type="match status" value="1"/>
</dbReference>
<dbReference type="Proteomes" id="UP001497457">
    <property type="component" value="Chromosome 28b"/>
</dbReference>
<dbReference type="Gene3D" id="1.25.40.420">
    <property type="match status" value="1"/>
</dbReference>
<gene>
    <name evidence="5" type="ORF">URODEC1_LOCUS70333</name>
</gene>
<dbReference type="InterPro" id="IPR000210">
    <property type="entry name" value="BTB/POZ_dom"/>
</dbReference>
<keyword evidence="6" id="KW-1185">Reference proteome</keyword>
<comment type="pathway">
    <text evidence="1">Protein modification; protein ubiquitination.</text>
</comment>
<dbReference type="PANTHER" id="PTHR26379:SF438">
    <property type="entry name" value="OS08G0128700 PROTEIN"/>
    <property type="match status" value="1"/>
</dbReference>
<feature type="domain" description="MATH" evidence="4">
    <location>
        <begin position="16"/>
        <end position="152"/>
    </location>
</feature>
<dbReference type="Pfam" id="PF00651">
    <property type="entry name" value="BTB"/>
    <property type="match status" value="1"/>
</dbReference>
<protein>
    <submittedName>
        <fullName evidence="5">Uncharacterized protein</fullName>
    </submittedName>
</protein>
<accession>A0ABC9C1T8</accession>
<sequence length="394" mass="44529">MPTSKTVTTFTQQTEQGTHVFDIIGYSQHRGRDDDGVAKPLVSGRFLVGGHKWLVLLFPDPINYTNVLYQDRVMVLLVLRSKNVKVRASYELRLLDQNTGSWVSVYRSAPRLYEFVNFDDRSSYIASFAGQRSLFESSTYLRDDRLTMECIVTVMKSHCRETRSVPKIQVPPSDITDHFAKLLDEKIGADVAFSVGGENFTAHKNILAIRSPVFRAELYGPVSEGTAPITIEDMQPDVFRALLRFIYTDSLPPFDDLEPNDYCEMIRHTLVAADRYGMERLKLMCQSILCENLHVQTVATTLALADQHHCDMLKDACIEFISCSMNAVAATSGYKNLKRSCPSVLVDALEKTSKLPKVVLLQGVYAISTWLLKASERRLHVATTLTFYCYCLHL</sequence>
<dbReference type="PANTHER" id="PTHR26379">
    <property type="entry name" value="BTB/POZ AND MATH DOMAIN-CONTAINING PROTEIN 1"/>
    <property type="match status" value="1"/>
</dbReference>
<dbReference type="PROSITE" id="PS50144">
    <property type="entry name" value="MATH"/>
    <property type="match status" value="1"/>
</dbReference>
<dbReference type="CDD" id="cd00121">
    <property type="entry name" value="MATH"/>
    <property type="match status" value="1"/>
</dbReference>
<evidence type="ECO:0000259" key="4">
    <source>
        <dbReference type="PROSITE" id="PS50144"/>
    </source>
</evidence>
<evidence type="ECO:0000256" key="2">
    <source>
        <dbReference type="ARBA" id="ARBA00010846"/>
    </source>
</evidence>
<evidence type="ECO:0000313" key="6">
    <source>
        <dbReference type="Proteomes" id="UP001497457"/>
    </source>
</evidence>
<dbReference type="InterPro" id="IPR002083">
    <property type="entry name" value="MATH/TRAF_dom"/>
</dbReference>
<dbReference type="EMBL" id="OZ075138">
    <property type="protein sequence ID" value="CAL5011181.1"/>
    <property type="molecule type" value="Genomic_DNA"/>
</dbReference>
<dbReference type="SUPFAM" id="SSF54695">
    <property type="entry name" value="POZ domain"/>
    <property type="match status" value="1"/>
</dbReference>
<proteinExistence type="inferred from homology"/>
<organism evidence="5 6">
    <name type="scientific">Urochloa decumbens</name>
    <dbReference type="NCBI Taxonomy" id="240449"/>
    <lineage>
        <taxon>Eukaryota</taxon>
        <taxon>Viridiplantae</taxon>
        <taxon>Streptophyta</taxon>
        <taxon>Embryophyta</taxon>
        <taxon>Tracheophyta</taxon>
        <taxon>Spermatophyta</taxon>
        <taxon>Magnoliopsida</taxon>
        <taxon>Liliopsida</taxon>
        <taxon>Poales</taxon>
        <taxon>Poaceae</taxon>
        <taxon>PACMAD clade</taxon>
        <taxon>Panicoideae</taxon>
        <taxon>Panicodae</taxon>
        <taxon>Paniceae</taxon>
        <taxon>Melinidinae</taxon>
        <taxon>Urochloa</taxon>
    </lineage>
</organism>
<comment type="similarity">
    <text evidence="2">Belongs to the Tdpoz family.</text>
</comment>
<dbReference type="AlphaFoldDB" id="A0ABC9C1T8"/>
<evidence type="ECO:0000313" key="5">
    <source>
        <dbReference type="EMBL" id="CAL5011181.1"/>
    </source>
</evidence>
<evidence type="ECO:0000259" key="3">
    <source>
        <dbReference type="PROSITE" id="PS50097"/>
    </source>
</evidence>
<feature type="domain" description="BTB" evidence="3">
    <location>
        <begin position="189"/>
        <end position="255"/>
    </location>
</feature>
<dbReference type="InterPro" id="IPR011333">
    <property type="entry name" value="SKP1/BTB/POZ_sf"/>
</dbReference>
<evidence type="ECO:0000256" key="1">
    <source>
        <dbReference type="ARBA" id="ARBA00004906"/>
    </source>
</evidence>
<dbReference type="SMART" id="SM00225">
    <property type="entry name" value="BTB"/>
    <property type="match status" value="1"/>
</dbReference>
<dbReference type="InterPro" id="IPR045005">
    <property type="entry name" value="BPM1-6"/>
</dbReference>
<name>A0ABC9C1T8_9POAL</name>
<reference evidence="5" key="1">
    <citation type="submission" date="2024-10" db="EMBL/GenBank/DDBJ databases">
        <authorList>
            <person name="Ryan C."/>
        </authorList>
    </citation>
    <scope>NUCLEOTIDE SEQUENCE [LARGE SCALE GENOMIC DNA]</scope>
</reference>
<dbReference type="SUPFAM" id="SSF49599">
    <property type="entry name" value="TRAF domain-like"/>
    <property type="match status" value="1"/>
</dbReference>
<dbReference type="Gene3D" id="2.60.210.10">
    <property type="entry name" value="Apoptosis, Tumor Necrosis Factor Receptor Associated Protein 2, Chain A"/>
    <property type="match status" value="1"/>
</dbReference>
<dbReference type="Pfam" id="PF22486">
    <property type="entry name" value="MATH_2"/>
    <property type="match status" value="1"/>
</dbReference>